<name>A0A2T3HQT4_9SPHI</name>
<proteinExistence type="predicted"/>
<evidence type="ECO:0000313" key="2">
    <source>
        <dbReference type="EMBL" id="PST84747.1"/>
    </source>
</evidence>
<dbReference type="GO" id="GO:0055085">
    <property type="term" value="P:transmembrane transport"/>
    <property type="evidence" value="ECO:0007669"/>
    <property type="project" value="InterPro"/>
</dbReference>
<keyword evidence="3" id="KW-1185">Reference proteome</keyword>
<sequence>MKKLIALGIGLYFAQPVFAQKKLVTYLKDGAETKNPAEADYRRVISETDQPGMFSVLEFYPDETPKTEGMVSRYEPNLIYEGLLKRYNKRGLPKSAVTYVHGVMLGTASMYHENGRLATVKVYGHQAPQPGMAGQSNVKLVHAFDSTGLQTVRDGSGNFKDGPEEGRYENGLKNGLWKGMQSGFHYEETYVNGQFKSGQVTLKNGKTQKYKSAEQPPGYEPGLPAFYQYMASRIKYPVEAQRAGITGRALVSFVVDTDGSLTDIRFRNRLGYGIEDEIRRVLSQAPSWEPGRLHGVPVRVSYNIQLRMSM</sequence>
<evidence type="ECO:0000259" key="1">
    <source>
        <dbReference type="PROSITE" id="PS52015"/>
    </source>
</evidence>
<dbReference type="PROSITE" id="PS52015">
    <property type="entry name" value="TONB_CTD"/>
    <property type="match status" value="1"/>
</dbReference>
<dbReference type="Proteomes" id="UP000240912">
    <property type="component" value="Unassembled WGS sequence"/>
</dbReference>
<dbReference type="Gene3D" id="3.30.1150.10">
    <property type="match status" value="1"/>
</dbReference>
<feature type="domain" description="TonB C-terminal" evidence="1">
    <location>
        <begin position="221"/>
        <end position="310"/>
    </location>
</feature>
<accession>A0A2T3HQT4</accession>
<gene>
    <name evidence="2" type="ORF">C7T94_01055</name>
</gene>
<dbReference type="Pfam" id="PF03544">
    <property type="entry name" value="TonB_C"/>
    <property type="match status" value="1"/>
</dbReference>
<dbReference type="SUPFAM" id="SSF74653">
    <property type="entry name" value="TolA/TonB C-terminal domain"/>
    <property type="match status" value="1"/>
</dbReference>
<dbReference type="OrthoDB" id="649093at2"/>
<dbReference type="InterPro" id="IPR037682">
    <property type="entry name" value="TonB_C"/>
</dbReference>
<dbReference type="RefSeq" id="WP_107212818.1">
    <property type="nucleotide sequence ID" value="NZ_KZ686268.1"/>
</dbReference>
<evidence type="ECO:0000313" key="3">
    <source>
        <dbReference type="Proteomes" id="UP000240912"/>
    </source>
</evidence>
<dbReference type="EMBL" id="PYLS01000001">
    <property type="protein sequence ID" value="PST84747.1"/>
    <property type="molecule type" value="Genomic_DNA"/>
</dbReference>
<dbReference type="PANTHER" id="PTHR33446:SF2">
    <property type="entry name" value="PROTEIN TONB"/>
    <property type="match status" value="1"/>
</dbReference>
<dbReference type="GO" id="GO:0031992">
    <property type="term" value="F:energy transducer activity"/>
    <property type="evidence" value="ECO:0007669"/>
    <property type="project" value="TreeGrafter"/>
</dbReference>
<reference evidence="2 3" key="1">
    <citation type="submission" date="2018-03" db="EMBL/GenBank/DDBJ databases">
        <authorList>
            <person name="Keele B.F."/>
        </authorList>
    </citation>
    <scope>NUCLEOTIDE SEQUENCE [LARGE SCALE GENOMIC DNA]</scope>
    <source>
        <strain evidence="2 3">YL28-9</strain>
    </source>
</reference>
<protein>
    <recommendedName>
        <fullName evidence="1">TonB C-terminal domain-containing protein</fullName>
    </recommendedName>
</protein>
<dbReference type="AlphaFoldDB" id="A0A2T3HQT4"/>
<organism evidence="2 3">
    <name type="scientific">Pedobacter yulinensis</name>
    <dbReference type="NCBI Taxonomy" id="2126353"/>
    <lineage>
        <taxon>Bacteria</taxon>
        <taxon>Pseudomonadati</taxon>
        <taxon>Bacteroidota</taxon>
        <taxon>Sphingobacteriia</taxon>
        <taxon>Sphingobacteriales</taxon>
        <taxon>Sphingobacteriaceae</taxon>
        <taxon>Pedobacter</taxon>
    </lineage>
</organism>
<dbReference type="PANTHER" id="PTHR33446">
    <property type="entry name" value="PROTEIN TONB-RELATED"/>
    <property type="match status" value="1"/>
</dbReference>
<dbReference type="GO" id="GO:0098797">
    <property type="term" value="C:plasma membrane protein complex"/>
    <property type="evidence" value="ECO:0007669"/>
    <property type="project" value="TreeGrafter"/>
</dbReference>
<dbReference type="InterPro" id="IPR051045">
    <property type="entry name" value="TonB-dependent_transducer"/>
</dbReference>
<comment type="caution">
    <text evidence="2">The sequence shown here is derived from an EMBL/GenBank/DDBJ whole genome shotgun (WGS) entry which is preliminary data.</text>
</comment>